<keyword evidence="1" id="KW-0472">Membrane</keyword>
<keyword evidence="1" id="KW-1133">Transmembrane helix</keyword>
<dbReference type="AlphaFoldDB" id="A0A0A9G6Q9"/>
<organism evidence="2">
    <name type="scientific">Arundo donax</name>
    <name type="common">Giant reed</name>
    <name type="synonym">Donax arundinaceus</name>
    <dbReference type="NCBI Taxonomy" id="35708"/>
    <lineage>
        <taxon>Eukaryota</taxon>
        <taxon>Viridiplantae</taxon>
        <taxon>Streptophyta</taxon>
        <taxon>Embryophyta</taxon>
        <taxon>Tracheophyta</taxon>
        <taxon>Spermatophyta</taxon>
        <taxon>Magnoliopsida</taxon>
        <taxon>Liliopsida</taxon>
        <taxon>Poales</taxon>
        <taxon>Poaceae</taxon>
        <taxon>PACMAD clade</taxon>
        <taxon>Arundinoideae</taxon>
        <taxon>Arundineae</taxon>
        <taxon>Arundo</taxon>
    </lineage>
</organism>
<reference evidence="2" key="1">
    <citation type="submission" date="2014-09" db="EMBL/GenBank/DDBJ databases">
        <authorList>
            <person name="Magalhaes I.L.F."/>
            <person name="Oliveira U."/>
            <person name="Santos F.R."/>
            <person name="Vidigal T.H.D.A."/>
            <person name="Brescovit A.D."/>
            <person name="Santos A.J."/>
        </authorList>
    </citation>
    <scope>NUCLEOTIDE SEQUENCE</scope>
    <source>
        <tissue evidence="2">Shoot tissue taken approximately 20 cm above the soil surface</tissue>
    </source>
</reference>
<accession>A0A0A9G6Q9</accession>
<dbReference type="EMBL" id="GBRH01177126">
    <property type="protein sequence ID" value="JAE20770.1"/>
    <property type="molecule type" value="Transcribed_RNA"/>
</dbReference>
<protein>
    <submittedName>
        <fullName evidence="2">Uncharacterized protein</fullName>
    </submittedName>
</protein>
<reference evidence="2" key="2">
    <citation type="journal article" date="2015" name="Data Brief">
        <title>Shoot transcriptome of the giant reed, Arundo donax.</title>
        <authorList>
            <person name="Barrero R.A."/>
            <person name="Guerrero F.D."/>
            <person name="Moolhuijzen P."/>
            <person name="Goolsby J.A."/>
            <person name="Tidwell J."/>
            <person name="Bellgard S.E."/>
            <person name="Bellgard M.I."/>
        </authorList>
    </citation>
    <scope>NUCLEOTIDE SEQUENCE</scope>
    <source>
        <tissue evidence="2">Shoot tissue taken approximately 20 cm above the soil surface</tissue>
    </source>
</reference>
<evidence type="ECO:0000313" key="2">
    <source>
        <dbReference type="EMBL" id="JAE20770.1"/>
    </source>
</evidence>
<evidence type="ECO:0000256" key="1">
    <source>
        <dbReference type="SAM" id="Phobius"/>
    </source>
</evidence>
<feature type="transmembrane region" description="Helical" evidence="1">
    <location>
        <begin position="17"/>
        <end position="35"/>
    </location>
</feature>
<name>A0A0A9G6Q9_ARUDO</name>
<proteinExistence type="predicted"/>
<sequence>MDAKPLIRSCCRIRHHLLLLLILCCCRGILISLLIREQSELGIHLFSILFSLQFDVHELAWYLPWQIVERRPLLLGELVRGRLDLLDVALREVVDLLPERRHAGERTRTRLPQLHEQRVLPSSSSISASSPNTSAGTAASRLCLSRHRISHLLLRPAAQAPIPAASSRIPLPSPAVRSVLGRFGKGEGGF</sequence>
<keyword evidence="1" id="KW-0812">Transmembrane</keyword>